<keyword evidence="4" id="KW-1185">Reference proteome</keyword>
<name>A0ABS6FBC1_9FIRM</name>
<dbReference type="Proteomes" id="UP000787672">
    <property type="component" value="Unassembled WGS sequence"/>
</dbReference>
<dbReference type="PROSITE" id="PS51197">
    <property type="entry name" value="HTH_RRF2_2"/>
    <property type="match status" value="1"/>
</dbReference>
<keyword evidence="1" id="KW-0238">DNA-binding</keyword>
<proteinExistence type="predicted"/>
<gene>
    <name evidence="3" type="ORF">KQI82_11700</name>
</gene>
<evidence type="ECO:0000256" key="1">
    <source>
        <dbReference type="ARBA" id="ARBA00023125"/>
    </source>
</evidence>
<feature type="region of interest" description="Disordered" evidence="2">
    <location>
        <begin position="134"/>
        <end position="155"/>
    </location>
</feature>
<dbReference type="PANTHER" id="PTHR33221:SF5">
    <property type="entry name" value="HTH-TYPE TRANSCRIPTIONAL REGULATOR ISCR"/>
    <property type="match status" value="1"/>
</dbReference>
<organism evidence="3 4">
    <name type="scientific">Dysosmobacter acutus</name>
    <dbReference type="NCBI Taxonomy" id="2841504"/>
    <lineage>
        <taxon>Bacteria</taxon>
        <taxon>Bacillati</taxon>
        <taxon>Bacillota</taxon>
        <taxon>Clostridia</taxon>
        <taxon>Eubacteriales</taxon>
        <taxon>Oscillospiraceae</taxon>
        <taxon>Dysosmobacter</taxon>
    </lineage>
</organism>
<dbReference type="EMBL" id="JAHLQN010000001">
    <property type="protein sequence ID" value="MBU5627574.1"/>
    <property type="molecule type" value="Genomic_DNA"/>
</dbReference>
<dbReference type="RefSeq" id="WP_216632925.1">
    <property type="nucleotide sequence ID" value="NZ_JAHLQN010000001.1"/>
</dbReference>
<dbReference type="Pfam" id="PF02082">
    <property type="entry name" value="Rrf2"/>
    <property type="match status" value="1"/>
</dbReference>
<comment type="caution">
    <text evidence="3">The sequence shown here is derived from an EMBL/GenBank/DDBJ whole genome shotgun (WGS) entry which is preliminary data.</text>
</comment>
<evidence type="ECO:0000313" key="4">
    <source>
        <dbReference type="Proteomes" id="UP000787672"/>
    </source>
</evidence>
<dbReference type="InterPro" id="IPR000944">
    <property type="entry name" value="Tscrpt_reg_Rrf2"/>
</dbReference>
<evidence type="ECO:0000313" key="3">
    <source>
        <dbReference type="EMBL" id="MBU5627574.1"/>
    </source>
</evidence>
<reference evidence="3 4" key="1">
    <citation type="submission" date="2021-06" db="EMBL/GenBank/DDBJ databases">
        <authorList>
            <person name="Sun Q."/>
            <person name="Li D."/>
        </authorList>
    </citation>
    <scope>NUCLEOTIDE SEQUENCE [LARGE SCALE GENOMIC DNA]</scope>
    <source>
        <strain evidence="3 4">MSJ-2</strain>
    </source>
</reference>
<dbReference type="NCBIfam" id="TIGR00738">
    <property type="entry name" value="rrf2_super"/>
    <property type="match status" value="1"/>
</dbReference>
<sequence>MKISTKGRYALRLMMDIAVHSNGEMVALKDVARRQEISVKYLEQIVGLLSKAGFLRSSRGPQGGYRLSRRPEEYTVGEILRLTEGNLAPVSCLEDEENQCSRCRQCGTLDFWTGLYRTVNSYIDRYTLADLVRSEEQKKQDGPAGGTETERRSGI</sequence>
<protein>
    <submittedName>
        <fullName evidence="3">Rrf2 family transcriptional regulator</fullName>
    </submittedName>
</protein>
<dbReference type="PANTHER" id="PTHR33221">
    <property type="entry name" value="WINGED HELIX-TURN-HELIX TRANSCRIPTIONAL REGULATOR, RRF2 FAMILY"/>
    <property type="match status" value="1"/>
</dbReference>
<evidence type="ECO:0000256" key="2">
    <source>
        <dbReference type="SAM" id="MobiDB-lite"/>
    </source>
</evidence>
<accession>A0ABS6FBC1</accession>